<dbReference type="AlphaFoldDB" id="A0A1F6C2S1"/>
<keyword evidence="5 8" id="KW-0812">Transmembrane</keyword>
<dbReference type="EMBL" id="MFKM01000015">
    <property type="protein sequence ID" value="OGG43378.1"/>
    <property type="molecule type" value="Genomic_DNA"/>
</dbReference>
<dbReference type="PRINTS" id="PR00812">
    <property type="entry name" value="BCTERIALGSPF"/>
</dbReference>
<feature type="transmembrane region" description="Helical" evidence="8">
    <location>
        <begin position="221"/>
        <end position="240"/>
    </location>
</feature>
<dbReference type="Gene3D" id="1.20.81.30">
    <property type="entry name" value="Type II secretion system (T2SS), domain F"/>
    <property type="match status" value="2"/>
</dbReference>
<protein>
    <recommendedName>
        <fullName evidence="9">Type II secretion system protein GspF domain-containing protein</fullName>
    </recommendedName>
</protein>
<feature type="domain" description="Type II secretion system protein GspF" evidence="9">
    <location>
        <begin position="271"/>
        <end position="393"/>
    </location>
</feature>
<evidence type="ECO:0000256" key="6">
    <source>
        <dbReference type="ARBA" id="ARBA00022989"/>
    </source>
</evidence>
<keyword evidence="6 8" id="KW-1133">Transmembrane helix</keyword>
<evidence type="ECO:0000256" key="1">
    <source>
        <dbReference type="ARBA" id="ARBA00004429"/>
    </source>
</evidence>
<comment type="subcellular location">
    <subcellularLocation>
        <location evidence="1">Cell inner membrane</location>
        <topology evidence="1">Multi-pass membrane protein</topology>
    </subcellularLocation>
</comment>
<name>A0A1F6C2S1_9BACT</name>
<evidence type="ECO:0000256" key="5">
    <source>
        <dbReference type="ARBA" id="ARBA00022692"/>
    </source>
</evidence>
<comment type="caution">
    <text evidence="10">The sequence shown here is derived from an EMBL/GenBank/DDBJ whole genome shotgun (WGS) entry which is preliminary data.</text>
</comment>
<dbReference type="STRING" id="1798473.A3G50_02400"/>
<dbReference type="Proteomes" id="UP000176633">
    <property type="component" value="Unassembled WGS sequence"/>
</dbReference>
<dbReference type="PANTHER" id="PTHR30012:SF0">
    <property type="entry name" value="TYPE II SECRETION SYSTEM PROTEIN F-RELATED"/>
    <property type="match status" value="1"/>
</dbReference>
<sequence length="401" mass="44480">MKYNYQARTKTGELQLGSVEAASREAALNILTGHDLYILSLGVLKEAKLTERFLQFFRRIKKSDLMIFSRQLATLLSAKIPLSSSLRTLYSQTQNINLKETINELVSSIDAGLSLSQSLERHPRVFSEFFVNMVRSAEVTGRIESVMDFLADYLEKEAGLISRVRNAMIYPIVVITLFIVVAGLMITLVLPQIAPIFEDSGVSLPFFTQLLINVGIFSSEWWWAILALLGLFIFLLVDYFRTAEGKIIYDEISIKVPILGNLFKGVIVARFAEATSILIKGGIPITQAIEIASHTIDNAVYKDILHEAAEKVRAGGLISEALEKSGAFPALVYQLVAVGEATGRLEELLSRISAYYTREVDDLVANLVELIQPVLIIVVGVFVGLLFASILLPIYNLAQLF</sequence>
<dbReference type="Pfam" id="PF00482">
    <property type="entry name" value="T2SSF"/>
    <property type="match status" value="2"/>
</dbReference>
<feature type="transmembrane region" description="Helical" evidence="8">
    <location>
        <begin position="374"/>
        <end position="395"/>
    </location>
</feature>
<gene>
    <name evidence="10" type="ORF">A3G50_02400</name>
</gene>
<dbReference type="FunFam" id="1.20.81.30:FF:000001">
    <property type="entry name" value="Type II secretion system protein F"/>
    <property type="match status" value="2"/>
</dbReference>
<accession>A0A1F6C2S1</accession>
<evidence type="ECO:0000256" key="2">
    <source>
        <dbReference type="ARBA" id="ARBA00005745"/>
    </source>
</evidence>
<evidence type="ECO:0000256" key="8">
    <source>
        <dbReference type="SAM" id="Phobius"/>
    </source>
</evidence>
<evidence type="ECO:0000256" key="4">
    <source>
        <dbReference type="ARBA" id="ARBA00022519"/>
    </source>
</evidence>
<dbReference type="InterPro" id="IPR003004">
    <property type="entry name" value="GspF/PilC"/>
</dbReference>
<organism evidence="10 11">
    <name type="scientific">Candidatus Jorgensenbacteria bacterium RIFCSPLOWO2_12_FULL_42_11</name>
    <dbReference type="NCBI Taxonomy" id="1798473"/>
    <lineage>
        <taxon>Bacteria</taxon>
        <taxon>Candidatus Joergenseniibacteriota</taxon>
    </lineage>
</organism>
<proteinExistence type="inferred from homology"/>
<comment type="similarity">
    <text evidence="2">Belongs to the GSP F family.</text>
</comment>
<feature type="domain" description="Type II secretion system protein GspF" evidence="9">
    <location>
        <begin position="68"/>
        <end position="191"/>
    </location>
</feature>
<dbReference type="GO" id="GO:0005886">
    <property type="term" value="C:plasma membrane"/>
    <property type="evidence" value="ECO:0007669"/>
    <property type="project" value="UniProtKB-SubCell"/>
</dbReference>
<keyword evidence="3" id="KW-1003">Cell membrane</keyword>
<keyword evidence="4" id="KW-0997">Cell inner membrane</keyword>
<evidence type="ECO:0000313" key="10">
    <source>
        <dbReference type="EMBL" id="OGG43378.1"/>
    </source>
</evidence>
<reference evidence="10 11" key="1">
    <citation type="journal article" date="2016" name="Nat. Commun.">
        <title>Thousands of microbial genomes shed light on interconnected biogeochemical processes in an aquifer system.</title>
        <authorList>
            <person name="Anantharaman K."/>
            <person name="Brown C.T."/>
            <person name="Hug L.A."/>
            <person name="Sharon I."/>
            <person name="Castelle C.J."/>
            <person name="Probst A.J."/>
            <person name="Thomas B.C."/>
            <person name="Singh A."/>
            <person name="Wilkins M.J."/>
            <person name="Karaoz U."/>
            <person name="Brodie E.L."/>
            <person name="Williams K.H."/>
            <person name="Hubbard S.S."/>
            <person name="Banfield J.F."/>
        </authorList>
    </citation>
    <scope>NUCLEOTIDE SEQUENCE [LARGE SCALE GENOMIC DNA]</scope>
</reference>
<keyword evidence="7 8" id="KW-0472">Membrane</keyword>
<evidence type="ECO:0000259" key="9">
    <source>
        <dbReference type="Pfam" id="PF00482"/>
    </source>
</evidence>
<feature type="transmembrane region" description="Helical" evidence="8">
    <location>
        <begin position="169"/>
        <end position="190"/>
    </location>
</feature>
<evidence type="ECO:0000313" key="11">
    <source>
        <dbReference type="Proteomes" id="UP000176633"/>
    </source>
</evidence>
<dbReference type="PANTHER" id="PTHR30012">
    <property type="entry name" value="GENERAL SECRETION PATHWAY PROTEIN"/>
    <property type="match status" value="1"/>
</dbReference>
<dbReference type="InterPro" id="IPR042094">
    <property type="entry name" value="T2SS_GspF_sf"/>
</dbReference>
<dbReference type="InterPro" id="IPR018076">
    <property type="entry name" value="T2SS_GspF_dom"/>
</dbReference>
<evidence type="ECO:0000256" key="3">
    <source>
        <dbReference type="ARBA" id="ARBA00022475"/>
    </source>
</evidence>
<evidence type="ECO:0000256" key="7">
    <source>
        <dbReference type="ARBA" id="ARBA00023136"/>
    </source>
</evidence>